<feature type="transmembrane region" description="Helical" evidence="5">
    <location>
        <begin position="157"/>
        <end position="175"/>
    </location>
</feature>
<dbReference type="SUPFAM" id="SSF103473">
    <property type="entry name" value="MFS general substrate transporter"/>
    <property type="match status" value="1"/>
</dbReference>
<dbReference type="EMBL" id="CP032624">
    <property type="protein sequence ID" value="AYG02477.1"/>
    <property type="molecule type" value="Genomic_DNA"/>
</dbReference>
<feature type="transmembrane region" description="Helical" evidence="5">
    <location>
        <begin position="33"/>
        <end position="59"/>
    </location>
</feature>
<sequence length="198" mass="20084">MTRLTVLLGLGALTLMSTEGVAGDWSAWQLRQAFGAAAGIAAFGYTFFSVAMLVGRLSADRIAARFGPAAVVRFGSLLGLAGLVVIVVSPAIWLTLVGWAALGLGISGGVPQIFTAAGNQPNSAIVLSRVLTFGYVGVFGGPAIIGLIAQVTSVTDAMLLPIVLLLIAVVVAGALRKRPDVVPAEPPPDAVIGPRPTG</sequence>
<evidence type="ECO:0000256" key="3">
    <source>
        <dbReference type="ARBA" id="ARBA00022989"/>
    </source>
</evidence>
<accession>A0A387BNA7</accession>
<dbReference type="Pfam" id="PF07690">
    <property type="entry name" value="MFS_1"/>
    <property type="match status" value="1"/>
</dbReference>
<evidence type="ECO:0000256" key="4">
    <source>
        <dbReference type="ARBA" id="ARBA00023136"/>
    </source>
</evidence>
<evidence type="ECO:0000313" key="7">
    <source>
        <dbReference type="Proteomes" id="UP000275069"/>
    </source>
</evidence>
<proteinExistence type="predicted"/>
<dbReference type="AlphaFoldDB" id="A0A387BNA7"/>
<organism evidence="6 7">
    <name type="scientific">Gryllotalpicola protaetiae</name>
    <dbReference type="NCBI Taxonomy" id="2419771"/>
    <lineage>
        <taxon>Bacteria</taxon>
        <taxon>Bacillati</taxon>
        <taxon>Actinomycetota</taxon>
        <taxon>Actinomycetes</taxon>
        <taxon>Micrococcales</taxon>
        <taxon>Microbacteriaceae</taxon>
        <taxon>Gryllotalpicola</taxon>
    </lineage>
</organism>
<evidence type="ECO:0000256" key="2">
    <source>
        <dbReference type="ARBA" id="ARBA00022692"/>
    </source>
</evidence>
<keyword evidence="2 5" id="KW-0812">Transmembrane</keyword>
<dbReference type="GO" id="GO:0016020">
    <property type="term" value="C:membrane"/>
    <property type="evidence" value="ECO:0007669"/>
    <property type="project" value="UniProtKB-SubCell"/>
</dbReference>
<name>A0A387BNA7_9MICO</name>
<comment type="subcellular location">
    <subcellularLocation>
        <location evidence="1">Membrane</location>
        <topology evidence="1">Multi-pass membrane protein</topology>
    </subcellularLocation>
</comment>
<protein>
    <recommendedName>
        <fullName evidence="8">MFS transporter</fullName>
    </recommendedName>
</protein>
<reference evidence="6 7" key="1">
    <citation type="submission" date="2018-09" db="EMBL/GenBank/DDBJ databases">
        <title>Genome sequencing of strain 2DFW10M-5.</title>
        <authorList>
            <person name="Heo J."/>
            <person name="Kim S.-J."/>
            <person name="Kwon S.-W."/>
        </authorList>
    </citation>
    <scope>NUCLEOTIDE SEQUENCE [LARGE SCALE GENOMIC DNA]</scope>
    <source>
        <strain evidence="6 7">2DFW10M-5</strain>
    </source>
</reference>
<keyword evidence="4 5" id="KW-0472">Membrane</keyword>
<dbReference type="InterPro" id="IPR036259">
    <property type="entry name" value="MFS_trans_sf"/>
</dbReference>
<dbReference type="OrthoDB" id="151222at2"/>
<evidence type="ECO:0000256" key="5">
    <source>
        <dbReference type="SAM" id="Phobius"/>
    </source>
</evidence>
<keyword evidence="7" id="KW-1185">Reference proteome</keyword>
<feature type="transmembrane region" description="Helical" evidence="5">
    <location>
        <begin position="130"/>
        <end position="151"/>
    </location>
</feature>
<dbReference type="RefSeq" id="WP_120788011.1">
    <property type="nucleotide sequence ID" value="NZ_CP032624.1"/>
</dbReference>
<gene>
    <name evidence="6" type="ORF">D7I44_02340</name>
</gene>
<dbReference type="GO" id="GO:0022857">
    <property type="term" value="F:transmembrane transporter activity"/>
    <property type="evidence" value="ECO:0007669"/>
    <property type="project" value="InterPro"/>
</dbReference>
<evidence type="ECO:0000256" key="1">
    <source>
        <dbReference type="ARBA" id="ARBA00004141"/>
    </source>
</evidence>
<dbReference type="PANTHER" id="PTHR23514">
    <property type="entry name" value="BYPASS OF STOP CODON PROTEIN 6"/>
    <property type="match status" value="1"/>
</dbReference>
<dbReference type="Proteomes" id="UP000275069">
    <property type="component" value="Chromosome"/>
</dbReference>
<dbReference type="InterPro" id="IPR051788">
    <property type="entry name" value="MFS_Transporter"/>
</dbReference>
<feature type="transmembrane region" description="Helical" evidence="5">
    <location>
        <begin position="99"/>
        <end position="118"/>
    </location>
</feature>
<dbReference type="KEGG" id="gry:D7I44_02340"/>
<evidence type="ECO:0008006" key="8">
    <source>
        <dbReference type="Google" id="ProtNLM"/>
    </source>
</evidence>
<evidence type="ECO:0000313" key="6">
    <source>
        <dbReference type="EMBL" id="AYG02477.1"/>
    </source>
</evidence>
<dbReference type="PANTHER" id="PTHR23514:SF13">
    <property type="entry name" value="INNER MEMBRANE PROTEIN YBJJ"/>
    <property type="match status" value="1"/>
</dbReference>
<dbReference type="InterPro" id="IPR011701">
    <property type="entry name" value="MFS"/>
</dbReference>
<feature type="transmembrane region" description="Helical" evidence="5">
    <location>
        <begin position="71"/>
        <end position="93"/>
    </location>
</feature>
<keyword evidence="3 5" id="KW-1133">Transmembrane helix</keyword>
<dbReference type="Gene3D" id="1.20.1250.20">
    <property type="entry name" value="MFS general substrate transporter like domains"/>
    <property type="match status" value="1"/>
</dbReference>